<reference evidence="3" key="1">
    <citation type="journal article" date="2019" name="Int. J. Syst. Evol. Microbiol.">
        <title>The Global Catalogue of Microorganisms (GCM) 10K type strain sequencing project: providing services to taxonomists for standard genome sequencing and annotation.</title>
        <authorList>
            <consortium name="The Broad Institute Genomics Platform"/>
            <consortium name="The Broad Institute Genome Sequencing Center for Infectious Disease"/>
            <person name="Wu L."/>
            <person name="Ma J."/>
        </authorList>
    </citation>
    <scope>NUCLEOTIDE SEQUENCE [LARGE SCALE GENOMIC DNA]</scope>
    <source>
        <strain evidence="3">NBRC 104970</strain>
    </source>
</reference>
<evidence type="ECO:0000256" key="1">
    <source>
        <dbReference type="SAM" id="Phobius"/>
    </source>
</evidence>
<evidence type="ECO:0000313" key="2">
    <source>
        <dbReference type="EMBL" id="GLS03006.1"/>
    </source>
</evidence>
<evidence type="ECO:0008006" key="4">
    <source>
        <dbReference type="Google" id="ProtNLM"/>
    </source>
</evidence>
<protein>
    <recommendedName>
        <fullName evidence="4">Type IV pilus modification protein PilV</fullName>
    </recommendedName>
</protein>
<proteinExistence type="predicted"/>
<dbReference type="NCBIfam" id="TIGR02523">
    <property type="entry name" value="type_IV_pilV"/>
    <property type="match status" value="1"/>
</dbReference>
<dbReference type="InterPro" id="IPR013362">
    <property type="entry name" value="Pilus_4_PilV"/>
</dbReference>
<evidence type="ECO:0000313" key="3">
    <source>
        <dbReference type="Proteomes" id="UP001156836"/>
    </source>
</evidence>
<name>A0ABQ6BMA5_9NEIS</name>
<dbReference type="Proteomes" id="UP001156836">
    <property type="component" value="Unassembled WGS sequence"/>
</dbReference>
<keyword evidence="3" id="KW-1185">Reference proteome</keyword>
<keyword evidence="1" id="KW-0812">Transmembrane</keyword>
<comment type="caution">
    <text evidence="2">The sequence shown here is derived from an EMBL/GenBank/DDBJ whole genome shotgun (WGS) entry which is preliminary data.</text>
</comment>
<dbReference type="RefSeq" id="WP_018746261.1">
    <property type="nucleotide sequence ID" value="NZ_BSOZ01000001.1"/>
</dbReference>
<dbReference type="EMBL" id="BSOZ01000001">
    <property type="protein sequence ID" value="GLS03006.1"/>
    <property type="molecule type" value="Genomic_DNA"/>
</dbReference>
<organism evidence="2 3">
    <name type="scientific">Chitiniphilus shinanonensis</name>
    <dbReference type="NCBI Taxonomy" id="553088"/>
    <lineage>
        <taxon>Bacteria</taxon>
        <taxon>Pseudomonadati</taxon>
        <taxon>Pseudomonadota</taxon>
        <taxon>Betaproteobacteria</taxon>
        <taxon>Neisseriales</taxon>
        <taxon>Chitinibacteraceae</taxon>
        <taxon>Chitiniphilus</taxon>
    </lineage>
</organism>
<gene>
    <name evidence="2" type="ORF">GCM10007860_01490</name>
</gene>
<accession>A0ABQ6BMA5</accession>
<sequence>MRQLSHHRAQHGIIMIEVLVALIVLALGILGLAGLQVYSLKNSQSAYARSIASDLANDLAERVRANRTPELAGNPQIKVASEASMAQAALPPDYPAFNCGDNASGVLSCTAPSDGHPGNTLASKELASWMRLVRASLPVGDEGGGLICRDDDITNGVDVPDAADHGGPIYDSSDSEYEAKTGCLAPTNARYAQAPLVIKIWWQDLDQSGKRVAGAPLQLFSTPLGDNLAALVVPTAAPASGGAP</sequence>
<feature type="transmembrane region" description="Helical" evidence="1">
    <location>
        <begin position="12"/>
        <end position="35"/>
    </location>
</feature>
<keyword evidence="1" id="KW-1133">Transmembrane helix</keyword>
<keyword evidence="1" id="KW-0472">Membrane</keyword>